<keyword evidence="8" id="KW-1185">Reference proteome</keyword>
<reference evidence="7 8" key="1">
    <citation type="submission" date="2020-06" db="EMBL/GenBank/DDBJ databases">
        <title>Methanofollis fontis sp. nov., a methanogen isolated from marine sediments near a cold seep at Four-Way Closure Ridge offshore southwestern Taiwan.</title>
        <authorList>
            <person name="Chen S.-C."/>
            <person name="Teng N.-H."/>
            <person name="Lin Y.-S."/>
            <person name="Lai M.-C."/>
            <person name="Chen H.-H."/>
            <person name="Wang C.-C."/>
        </authorList>
    </citation>
    <scope>NUCLEOTIDE SEQUENCE [LARGE SCALE GENOMIC DNA]</scope>
    <source>
        <strain evidence="7 8">DSM 2702</strain>
    </source>
</reference>
<keyword evidence="2" id="KW-0540">Nuclease</keyword>
<evidence type="ECO:0000256" key="6">
    <source>
        <dbReference type="ARBA" id="ARBA00023016"/>
    </source>
</evidence>
<organism evidence="7 8">
    <name type="scientific">Methanofollis tationis</name>
    <dbReference type="NCBI Taxonomy" id="81417"/>
    <lineage>
        <taxon>Archaea</taxon>
        <taxon>Methanobacteriati</taxon>
        <taxon>Methanobacteriota</taxon>
        <taxon>Stenosarchaea group</taxon>
        <taxon>Methanomicrobia</taxon>
        <taxon>Methanomicrobiales</taxon>
        <taxon>Methanomicrobiaceae</taxon>
        <taxon>Methanofollis</taxon>
    </lineage>
</organism>
<evidence type="ECO:0000256" key="4">
    <source>
        <dbReference type="ARBA" id="ARBA00022801"/>
    </source>
</evidence>
<dbReference type="OrthoDB" id="7619at2157"/>
<dbReference type="GO" id="GO:0016787">
    <property type="term" value="F:hydrolase activity"/>
    <property type="evidence" value="ECO:0007669"/>
    <property type="project" value="UniProtKB-KW"/>
</dbReference>
<dbReference type="PANTHER" id="PTHR34873:SF3">
    <property type="entry name" value="ADDICTION MODULE TOXIN, HICA FAMILY"/>
    <property type="match status" value="1"/>
</dbReference>
<protein>
    <submittedName>
        <fullName evidence="7">Type II toxin-antitoxin system HicA family toxin</fullName>
    </submittedName>
</protein>
<dbReference type="GO" id="GO:0003729">
    <property type="term" value="F:mRNA binding"/>
    <property type="evidence" value="ECO:0007669"/>
    <property type="project" value="InterPro"/>
</dbReference>
<dbReference type="PANTHER" id="PTHR34873">
    <property type="entry name" value="SSR1766 PROTEIN"/>
    <property type="match status" value="1"/>
</dbReference>
<dbReference type="InterPro" id="IPR012933">
    <property type="entry name" value="HicA_mRNA_interferase"/>
</dbReference>
<gene>
    <name evidence="7" type="ORF">HWN36_10710</name>
</gene>
<dbReference type="AlphaFoldDB" id="A0A7K4HSB3"/>
<dbReference type="Proteomes" id="UP000570823">
    <property type="component" value="Unassembled WGS sequence"/>
</dbReference>
<comment type="caution">
    <text evidence="7">The sequence shown here is derived from an EMBL/GenBank/DDBJ whole genome shotgun (WGS) entry which is preliminary data.</text>
</comment>
<dbReference type="Gene3D" id="3.30.920.30">
    <property type="entry name" value="Hypothetical protein"/>
    <property type="match status" value="1"/>
</dbReference>
<dbReference type="SUPFAM" id="SSF54786">
    <property type="entry name" value="YcfA/nrd intein domain"/>
    <property type="match status" value="1"/>
</dbReference>
<sequence length="78" mass="8698">MSKLRAADGRTIVLALQHMGFEPIRQRGSHVILKHPDGSMTVVPVHEGEEIGRGLLRTIIRETGLTKDQFLQILDEIA</sequence>
<evidence type="ECO:0000313" key="7">
    <source>
        <dbReference type="EMBL" id="NVO67760.1"/>
    </source>
</evidence>
<name>A0A7K4HSB3_9EURY</name>
<evidence type="ECO:0000256" key="3">
    <source>
        <dbReference type="ARBA" id="ARBA00022759"/>
    </source>
</evidence>
<dbReference type="RefSeq" id="WP_176789346.1">
    <property type="nucleotide sequence ID" value="NZ_JABXWR010000001.1"/>
</dbReference>
<dbReference type="InterPro" id="IPR038570">
    <property type="entry name" value="HicA_sf"/>
</dbReference>
<keyword evidence="4" id="KW-0378">Hydrolase</keyword>
<dbReference type="Pfam" id="PF07927">
    <property type="entry name" value="HicA_toxin"/>
    <property type="match status" value="1"/>
</dbReference>
<evidence type="ECO:0000256" key="2">
    <source>
        <dbReference type="ARBA" id="ARBA00022722"/>
    </source>
</evidence>
<proteinExistence type="predicted"/>
<keyword evidence="3" id="KW-0255">Endonuclease</keyword>
<keyword evidence="1" id="KW-1277">Toxin-antitoxin system</keyword>
<evidence type="ECO:0000256" key="5">
    <source>
        <dbReference type="ARBA" id="ARBA00022884"/>
    </source>
</evidence>
<accession>A0A7K4HSB3</accession>
<dbReference type="EMBL" id="JABXWR010000001">
    <property type="protein sequence ID" value="NVO67760.1"/>
    <property type="molecule type" value="Genomic_DNA"/>
</dbReference>
<keyword evidence="6" id="KW-0346">Stress response</keyword>
<evidence type="ECO:0000313" key="8">
    <source>
        <dbReference type="Proteomes" id="UP000570823"/>
    </source>
</evidence>
<evidence type="ECO:0000256" key="1">
    <source>
        <dbReference type="ARBA" id="ARBA00022649"/>
    </source>
</evidence>
<keyword evidence="5" id="KW-0694">RNA-binding</keyword>
<dbReference type="GO" id="GO:0004519">
    <property type="term" value="F:endonuclease activity"/>
    <property type="evidence" value="ECO:0007669"/>
    <property type="project" value="UniProtKB-KW"/>
</dbReference>